<reference evidence="3" key="2">
    <citation type="submission" date="2025-09" db="UniProtKB">
        <authorList>
            <consortium name="Ensembl"/>
        </authorList>
    </citation>
    <scope>IDENTIFICATION</scope>
</reference>
<evidence type="ECO:0000256" key="2">
    <source>
        <dbReference type="SAM" id="MobiDB-lite"/>
    </source>
</evidence>
<dbReference type="Pfam" id="PF03645">
    <property type="entry name" value="Tctex-1"/>
    <property type="match status" value="1"/>
</dbReference>
<dbReference type="AlphaFoldDB" id="A0A8C6U8Y9"/>
<dbReference type="CDD" id="cd21458">
    <property type="entry name" value="DLC-like_TCTEX1D1"/>
    <property type="match status" value="1"/>
</dbReference>
<proteinExistence type="inferred from homology"/>
<sequence>MSDLLRDRAMKKEKKIGKVPSDSGYKPKDGRPKDSISTVSNVEDPLHHDDSTRLPTENTYQLGPYKRHSVPAITEILKDVLTCYLQHETYEAEWSRQMTKTLCEVIRARVKEQMIPRYKIVVIVNIGQLGGQGMQISSRCLWDATNDTFATYSFKNSSLFGLAVIYVVYVE</sequence>
<evidence type="ECO:0000313" key="4">
    <source>
        <dbReference type="Proteomes" id="UP000694523"/>
    </source>
</evidence>
<dbReference type="GO" id="GO:0045505">
    <property type="term" value="F:dynein intermediate chain binding"/>
    <property type="evidence" value="ECO:0007669"/>
    <property type="project" value="TreeGrafter"/>
</dbReference>
<dbReference type="GO" id="GO:0005868">
    <property type="term" value="C:cytoplasmic dynein complex"/>
    <property type="evidence" value="ECO:0007669"/>
    <property type="project" value="TreeGrafter"/>
</dbReference>
<dbReference type="InterPro" id="IPR038586">
    <property type="entry name" value="Tctex-1-like_sf"/>
</dbReference>
<feature type="compositionally biased region" description="Basic and acidic residues" evidence="2">
    <location>
        <begin position="1"/>
        <end position="10"/>
    </location>
</feature>
<name>A0A8C6U8Y9_9GOBI</name>
<evidence type="ECO:0000256" key="1">
    <source>
        <dbReference type="ARBA" id="ARBA00005361"/>
    </source>
</evidence>
<reference evidence="3" key="1">
    <citation type="submission" date="2025-08" db="UniProtKB">
        <authorList>
            <consortium name="Ensembl"/>
        </authorList>
    </citation>
    <scope>IDENTIFICATION</scope>
</reference>
<dbReference type="Gene3D" id="3.30.1140.40">
    <property type="entry name" value="Tctex-1"/>
    <property type="match status" value="1"/>
</dbReference>
<keyword evidence="4" id="KW-1185">Reference proteome</keyword>
<evidence type="ECO:0000313" key="3">
    <source>
        <dbReference type="Ensembl" id="ENSNMLP00000030930.1"/>
    </source>
</evidence>
<comment type="similarity">
    <text evidence="1">Belongs to the dynein light chain Tctex-type family.</text>
</comment>
<accession>A0A8C6U8Y9</accession>
<dbReference type="GO" id="GO:0005737">
    <property type="term" value="C:cytoplasm"/>
    <property type="evidence" value="ECO:0007669"/>
    <property type="project" value="TreeGrafter"/>
</dbReference>
<organism evidence="3 4">
    <name type="scientific">Neogobius melanostomus</name>
    <name type="common">round goby</name>
    <dbReference type="NCBI Taxonomy" id="47308"/>
    <lineage>
        <taxon>Eukaryota</taxon>
        <taxon>Metazoa</taxon>
        <taxon>Chordata</taxon>
        <taxon>Craniata</taxon>
        <taxon>Vertebrata</taxon>
        <taxon>Euteleostomi</taxon>
        <taxon>Actinopterygii</taxon>
        <taxon>Neopterygii</taxon>
        <taxon>Teleostei</taxon>
        <taxon>Neoteleostei</taxon>
        <taxon>Acanthomorphata</taxon>
        <taxon>Gobiaria</taxon>
        <taxon>Gobiiformes</taxon>
        <taxon>Gobioidei</taxon>
        <taxon>Gobiidae</taxon>
        <taxon>Benthophilinae</taxon>
        <taxon>Neogobiini</taxon>
        <taxon>Neogobius</taxon>
    </lineage>
</organism>
<dbReference type="GO" id="GO:0007018">
    <property type="term" value="P:microtubule-based movement"/>
    <property type="evidence" value="ECO:0007669"/>
    <property type="project" value="TreeGrafter"/>
</dbReference>
<feature type="compositionally biased region" description="Basic and acidic residues" evidence="2">
    <location>
        <begin position="25"/>
        <end position="34"/>
    </location>
</feature>
<dbReference type="Ensembl" id="ENSNMLT00000034471.1">
    <property type="protein sequence ID" value="ENSNMLP00000030930.1"/>
    <property type="gene ID" value="ENSNMLG00000019447.1"/>
</dbReference>
<dbReference type="Proteomes" id="UP000694523">
    <property type="component" value="Unplaced"/>
</dbReference>
<dbReference type="InterPro" id="IPR005334">
    <property type="entry name" value="Tctex-1-like"/>
</dbReference>
<feature type="region of interest" description="Disordered" evidence="2">
    <location>
        <begin position="1"/>
        <end position="59"/>
    </location>
</feature>
<dbReference type="PANTHER" id="PTHR21255">
    <property type="entry name" value="T-COMPLEX-ASSOCIATED-TESTIS-EXPRESSED 1/ DYNEIN LIGHT CHAIN"/>
    <property type="match status" value="1"/>
</dbReference>
<protein>
    <submittedName>
        <fullName evidence="3">Tctex1 domain containing 1</fullName>
    </submittedName>
</protein>
<dbReference type="PANTHER" id="PTHR21255:SF64">
    <property type="entry name" value="DYNEIN LIGHT CHAIN TCTEX-TYPE 5"/>
    <property type="match status" value="1"/>
</dbReference>